<dbReference type="Proteomes" id="UP001488838">
    <property type="component" value="Unassembled WGS sequence"/>
</dbReference>
<keyword evidence="2" id="KW-0687">Ribonucleoprotein</keyword>
<dbReference type="GO" id="GO:0003735">
    <property type="term" value="F:structural constituent of ribosome"/>
    <property type="evidence" value="ECO:0007669"/>
    <property type="project" value="InterPro"/>
</dbReference>
<dbReference type="PANTHER" id="PTHR11489">
    <property type="entry name" value="40S RIBOSOMAL PROTEIN SA"/>
    <property type="match status" value="1"/>
</dbReference>
<feature type="chain" id="PRO_5043317648" evidence="3">
    <location>
        <begin position="20"/>
        <end position="79"/>
    </location>
</feature>
<keyword evidence="5" id="KW-1185">Reference proteome</keyword>
<gene>
    <name evidence="4" type="ORF">U0070_013077</name>
</gene>
<protein>
    <submittedName>
        <fullName evidence="4">Uncharacterized protein</fullName>
    </submittedName>
</protein>
<keyword evidence="1" id="KW-0689">Ribosomal protein</keyword>
<dbReference type="SUPFAM" id="SSF52313">
    <property type="entry name" value="Ribosomal protein S2"/>
    <property type="match status" value="1"/>
</dbReference>
<evidence type="ECO:0000256" key="1">
    <source>
        <dbReference type="ARBA" id="ARBA00022980"/>
    </source>
</evidence>
<name>A0AAW0IWA9_MYOGA</name>
<evidence type="ECO:0000256" key="2">
    <source>
        <dbReference type="ARBA" id="ARBA00023274"/>
    </source>
</evidence>
<feature type="signal peptide" evidence="3">
    <location>
        <begin position="1"/>
        <end position="19"/>
    </location>
</feature>
<sequence length="79" mass="8393">MLLLAAWAIVAIENPAVITVISSRVSWPVSHMKFAAATGATPIAGHFPPGAFTNQIQTALGEPWLQVVTNTRADQQPIT</sequence>
<proteinExistence type="predicted"/>
<accession>A0AAW0IWA9</accession>
<evidence type="ECO:0000256" key="3">
    <source>
        <dbReference type="SAM" id="SignalP"/>
    </source>
</evidence>
<dbReference type="InterPro" id="IPR023591">
    <property type="entry name" value="Ribosomal_uS2_flav_dom_sf"/>
</dbReference>
<dbReference type="Gene3D" id="3.40.50.10490">
    <property type="entry name" value="Glucose-6-phosphate isomerase like protein, domain 1"/>
    <property type="match status" value="1"/>
</dbReference>
<evidence type="ECO:0000313" key="4">
    <source>
        <dbReference type="EMBL" id="KAK7818518.1"/>
    </source>
</evidence>
<dbReference type="AlphaFoldDB" id="A0AAW0IWA9"/>
<dbReference type="GO" id="GO:0015935">
    <property type="term" value="C:small ribosomal subunit"/>
    <property type="evidence" value="ECO:0007669"/>
    <property type="project" value="InterPro"/>
</dbReference>
<dbReference type="GO" id="GO:0006412">
    <property type="term" value="P:translation"/>
    <property type="evidence" value="ECO:0007669"/>
    <property type="project" value="InterPro"/>
</dbReference>
<organism evidence="4 5">
    <name type="scientific">Myodes glareolus</name>
    <name type="common">Bank vole</name>
    <name type="synonym">Clethrionomys glareolus</name>
    <dbReference type="NCBI Taxonomy" id="447135"/>
    <lineage>
        <taxon>Eukaryota</taxon>
        <taxon>Metazoa</taxon>
        <taxon>Chordata</taxon>
        <taxon>Craniata</taxon>
        <taxon>Vertebrata</taxon>
        <taxon>Euteleostomi</taxon>
        <taxon>Mammalia</taxon>
        <taxon>Eutheria</taxon>
        <taxon>Euarchontoglires</taxon>
        <taxon>Glires</taxon>
        <taxon>Rodentia</taxon>
        <taxon>Myomorpha</taxon>
        <taxon>Muroidea</taxon>
        <taxon>Cricetidae</taxon>
        <taxon>Arvicolinae</taxon>
        <taxon>Myodes</taxon>
    </lineage>
</organism>
<keyword evidence="3" id="KW-0732">Signal</keyword>
<dbReference type="EMBL" id="JBBHLL010000087">
    <property type="protein sequence ID" value="KAK7818518.1"/>
    <property type="molecule type" value="Genomic_DNA"/>
</dbReference>
<comment type="caution">
    <text evidence="4">The sequence shown here is derived from an EMBL/GenBank/DDBJ whole genome shotgun (WGS) entry which is preliminary data.</text>
</comment>
<dbReference type="InterPro" id="IPR005707">
    <property type="entry name" value="Ribosomal_uS2_euk/arc"/>
</dbReference>
<evidence type="ECO:0000313" key="5">
    <source>
        <dbReference type="Proteomes" id="UP001488838"/>
    </source>
</evidence>
<reference evidence="4 5" key="1">
    <citation type="journal article" date="2023" name="bioRxiv">
        <title>Conserved and derived expression patterns and positive selection on dental genes reveal complex evolutionary context of ever-growing rodent molars.</title>
        <authorList>
            <person name="Calamari Z.T."/>
            <person name="Song A."/>
            <person name="Cohen E."/>
            <person name="Akter M."/>
            <person name="Roy R.D."/>
            <person name="Hallikas O."/>
            <person name="Christensen M.M."/>
            <person name="Li P."/>
            <person name="Marangoni P."/>
            <person name="Jernvall J."/>
            <person name="Klein O.D."/>
        </authorList>
    </citation>
    <scope>NUCLEOTIDE SEQUENCE [LARGE SCALE GENOMIC DNA]</scope>
    <source>
        <strain evidence="4">V071</strain>
    </source>
</reference>